<dbReference type="RefSeq" id="WP_085230541.1">
    <property type="nucleotide sequence ID" value="NZ_BSQD01000019.1"/>
</dbReference>
<evidence type="ECO:0000256" key="5">
    <source>
        <dbReference type="ARBA" id="ARBA00022519"/>
    </source>
</evidence>
<keyword evidence="3" id="KW-0813">Transport</keyword>
<dbReference type="AlphaFoldDB" id="A0A1X7H5C2"/>
<gene>
    <name evidence="11" type="ORF">SAMN06295900_121110</name>
</gene>
<dbReference type="GeneID" id="95548299"/>
<dbReference type="GO" id="GO:0005886">
    <property type="term" value="C:plasma membrane"/>
    <property type="evidence" value="ECO:0007669"/>
    <property type="project" value="UniProtKB-SubCell"/>
</dbReference>
<evidence type="ECO:0000313" key="12">
    <source>
        <dbReference type="Proteomes" id="UP000192911"/>
    </source>
</evidence>
<comment type="similarity">
    <text evidence="2">Belongs to the GSP M family.</text>
</comment>
<evidence type="ECO:0000256" key="4">
    <source>
        <dbReference type="ARBA" id="ARBA00022475"/>
    </source>
</evidence>
<evidence type="ECO:0000256" key="1">
    <source>
        <dbReference type="ARBA" id="ARBA00004377"/>
    </source>
</evidence>
<dbReference type="OrthoDB" id="8776177at2"/>
<evidence type="ECO:0000256" key="10">
    <source>
        <dbReference type="SAM" id="Phobius"/>
    </source>
</evidence>
<keyword evidence="8 10" id="KW-1133">Transmembrane helix</keyword>
<keyword evidence="4" id="KW-1003">Cell membrane</keyword>
<protein>
    <submittedName>
        <fullName evidence="11">General secretion pathway protein M</fullName>
    </submittedName>
</protein>
<keyword evidence="9 10" id="KW-0472">Membrane</keyword>
<evidence type="ECO:0000256" key="6">
    <source>
        <dbReference type="ARBA" id="ARBA00022692"/>
    </source>
</evidence>
<accession>A0A1X7H5C2</accession>
<keyword evidence="12" id="KW-1185">Reference proteome</keyword>
<evidence type="ECO:0000313" key="11">
    <source>
        <dbReference type="EMBL" id="SMF79796.1"/>
    </source>
</evidence>
<dbReference type="SUPFAM" id="SSF103054">
    <property type="entry name" value="General secretion pathway protein M, EpsM"/>
    <property type="match status" value="1"/>
</dbReference>
<dbReference type="EMBL" id="FXAH01000021">
    <property type="protein sequence ID" value="SMF79796.1"/>
    <property type="molecule type" value="Genomic_DNA"/>
</dbReference>
<organism evidence="11 12">
    <name type="scientific">Trinickia caryophylli</name>
    <name type="common">Paraburkholderia caryophylli</name>
    <dbReference type="NCBI Taxonomy" id="28094"/>
    <lineage>
        <taxon>Bacteria</taxon>
        <taxon>Pseudomonadati</taxon>
        <taxon>Pseudomonadota</taxon>
        <taxon>Betaproteobacteria</taxon>
        <taxon>Burkholderiales</taxon>
        <taxon>Burkholderiaceae</taxon>
        <taxon>Trinickia</taxon>
    </lineage>
</organism>
<keyword evidence="6 10" id="KW-0812">Transmembrane</keyword>
<dbReference type="Pfam" id="PF04612">
    <property type="entry name" value="T2SSM"/>
    <property type="match status" value="1"/>
</dbReference>
<dbReference type="InterPro" id="IPR007690">
    <property type="entry name" value="T2SS_GspM"/>
</dbReference>
<name>A0A1X7H5C2_TRICW</name>
<feature type="transmembrane region" description="Helical" evidence="10">
    <location>
        <begin position="25"/>
        <end position="45"/>
    </location>
</feature>
<reference evidence="12" key="1">
    <citation type="submission" date="2017-04" db="EMBL/GenBank/DDBJ databases">
        <authorList>
            <person name="Varghese N."/>
            <person name="Submissions S."/>
        </authorList>
    </citation>
    <scope>NUCLEOTIDE SEQUENCE [LARGE SCALE GENOMIC DNA]</scope>
    <source>
        <strain evidence="12">Ballard 720</strain>
    </source>
</reference>
<sequence>MDARFAGARTALSAWFAARSPRERWMLAALAAACMGWGAYSGLWAPAFDGIARIRSALPVLEQQLAQMQMQGQVMARLRAASLPGPSGAGLRDALATSLARGGIRDAQAVVAGNTVRIEAHNASFAAWIAWVDRVRVTERARLVETRLTGEAERGRVTVSALFEPASSP</sequence>
<evidence type="ECO:0000256" key="8">
    <source>
        <dbReference type="ARBA" id="ARBA00022989"/>
    </source>
</evidence>
<dbReference type="GO" id="GO:0015627">
    <property type="term" value="C:type II protein secretion system complex"/>
    <property type="evidence" value="ECO:0007669"/>
    <property type="project" value="InterPro"/>
</dbReference>
<evidence type="ECO:0000256" key="9">
    <source>
        <dbReference type="ARBA" id="ARBA00023136"/>
    </source>
</evidence>
<comment type="subcellular location">
    <subcellularLocation>
        <location evidence="1">Cell inner membrane</location>
        <topology evidence="1">Single-pass membrane protein</topology>
    </subcellularLocation>
</comment>
<keyword evidence="5" id="KW-0997">Cell inner membrane</keyword>
<dbReference type="GO" id="GO:0015628">
    <property type="term" value="P:protein secretion by the type II secretion system"/>
    <property type="evidence" value="ECO:0007669"/>
    <property type="project" value="InterPro"/>
</dbReference>
<evidence type="ECO:0000256" key="7">
    <source>
        <dbReference type="ARBA" id="ARBA00022927"/>
    </source>
</evidence>
<proteinExistence type="inferred from homology"/>
<dbReference type="STRING" id="28094.SAMN06295900_121110"/>
<dbReference type="Gene3D" id="3.30.1360.100">
    <property type="entry name" value="General secretion pathway protein M, EpsM"/>
    <property type="match status" value="1"/>
</dbReference>
<dbReference type="Proteomes" id="UP000192911">
    <property type="component" value="Unassembled WGS sequence"/>
</dbReference>
<keyword evidence="7" id="KW-0653">Protein transport</keyword>
<evidence type="ECO:0000256" key="2">
    <source>
        <dbReference type="ARBA" id="ARBA00010637"/>
    </source>
</evidence>
<evidence type="ECO:0000256" key="3">
    <source>
        <dbReference type="ARBA" id="ARBA00022448"/>
    </source>
</evidence>
<dbReference type="InterPro" id="IPR023229">
    <property type="entry name" value="T2SS_M_periplasmic_sf"/>
</dbReference>